<organism evidence="9 10">
    <name type="scientific">Pseudolycoriella hygida</name>
    <dbReference type="NCBI Taxonomy" id="35572"/>
    <lineage>
        <taxon>Eukaryota</taxon>
        <taxon>Metazoa</taxon>
        <taxon>Ecdysozoa</taxon>
        <taxon>Arthropoda</taxon>
        <taxon>Hexapoda</taxon>
        <taxon>Insecta</taxon>
        <taxon>Pterygota</taxon>
        <taxon>Neoptera</taxon>
        <taxon>Endopterygota</taxon>
        <taxon>Diptera</taxon>
        <taxon>Nematocera</taxon>
        <taxon>Sciaroidea</taxon>
        <taxon>Sciaridae</taxon>
        <taxon>Pseudolycoriella</taxon>
    </lineage>
</organism>
<comment type="caution">
    <text evidence="9">The sequence shown here is derived from an EMBL/GenBank/DDBJ whole genome shotgun (WGS) entry which is preliminary data.</text>
</comment>
<feature type="region of interest" description="Disordered" evidence="7">
    <location>
        <begin position="1"/>
        <end position="38"/>
    </location>
</feature>
<evidence type="ECO:0000256" key="3">
    <source>
        <dbReference type="ARBA" id="ARBA00023274"/>
    </source>
</evidence>
<dbReference type="InterPro" id="IPR001196">
    <property type="entry name" value="Ribosomal_uL15_CS"/>
</dbReference>
<dbReference type="InterPro" id="IPR036227">
    <property type="entry name" value="Ribosomal_uL15/eL18_sf"/>
</dbReference>
<evidence type="ECO:0000259" key="8">
    <source>
        <dbReference type="Pfam" id="PF00828"/>
    </source>
</evidence>
<protein>
    <recommendedName>
        <fullName evidence="4">Large ribosomal subunit protein uL15</fullName>
    </recommendedName>
    <alternativeName>
        <fullName evidence="5">60S ribosomal protein L27a</fullName>
    </alternativeName>
</protein>
<evidence type="ECO:0000256" key="6">
    <source>
        <dbReference type="RuleBase" id="RU003888"/>
    </source>
</evidence>
<dbReference type="SUPFAM" id="SSF52080">
    <property type="entry name" value="Ribosomal proteins L15p and L18e"/>
    <property type="match status" value="1"/>
</dbReference>
<sequence>MSNQKRKKTRKLRGHVSHGHGRIGKHRKHPGGRGNAGGMHHHRINFDKYHPGYFGKLGMRNFHLNRNHSFCPSINLDKLWSLVGETKRLECKGDKEGKVPVVDLVQFGYYKLLGRGHLPKQPIIVKAKHFSKKAEERIKAAGGVCLLRA</sequence>
<keyword evidence="2 6" id="KW-0689">Ribosomal protein</keyword>
<dbReference type="OrthoDB" id="61900at2759"/>
<dbReference type="Proteomes" id="UP001151699">
    <property type="component" value="Chromosome A"/>
</dbReference>
<dbReference type="PROSITE" id="PS00475">
    <property type="entry name" value="RIBOSOMAL_L15"/>
    <property type="match status" value="1"/>
</dbReference>
<dbReference type="HAMAP" id="MF_01341">
    <property type="entry name" value="Ribosomal_uL15"/>
    <property type="match status" value="1"/>
</dbReference>
<proteinExistence type="inferred from homology"/>
<evidence type="ECO:0000313" key="9">
    <source>
        <dbReference type="EMBL" id="KAJ6646839.1"/>
    </source>
</evidence>
<dbReference type="GO" id="GO:0006412">
    <property type="term" value="P:translation"/>
    <property type="evidence" value="ECO:0007669"/>
    <property type="project" value="InterPro"/>
</dbReference>
<dbReference type="GO" id="GO:0022625">
    <property type="term" value="C:cytosolic large ribosomal subunit"/>
    <property type="evidence" value="ECO:0007669"/>
    <property type="project" value="TreeGrafter"/>
</dbReference>
<dbReference type="GO" id="GO:0003735">
    <property type="term" value="F:structural constituent of ribosome"/>
    <property type="evidence" value="ECO:0007669"/>
    <property type="project" value="InterPro"/>
</dbReference>
<dbReference type="Pfam" id="PF00828">
    <property type="entry name" value="Ribosomal_L27A"/>
    <property type="match status" value="1"/>
</dbReference>
<keyword evidence="3 6" id="KW-0687">Ribonucleoprotein</keyword>
<gene>
    <name evidence="9" type="primary">RpL27A</name>
    <name evidence="9" type="ORF">Bhyg_02053</name>
</gene>
<evidence type="ECO:0000256" key="2">
    <source>
        <dbReference type="ARBA" id="ARBA00022980"/>
    </source>
</evidence>
<dbReference type="EMBL" id="WJQU01000001">
    <property type="protein sequence ID" value="KAJ6646839.1"/>
    <property type="molecule type" value="Genomic_DNA"/>
</dbReference>
<dbReference type="Gene3D" id="3.100.10.10">
    <property type="match status" value="1"/>
</dbReference>
<comment type="similarity">
    <text evidence="1 6">Belongs to the universal ribosomal protein uL15 family.</text>
</comment>
<dbReference type="FunFam" id="3.100.10.10:FF:000002">
    <property type="entry name" value="60S ribosomal protein L27a"/>
    <property type="match status" value="1"/>
</dbReference>
<dbReference type="AlphaFoldDB" id="A0A9Q0S6B8"/>
<evidence type="ECO:0000313" key="10">
    <source>
        <dbReference type="Proteomes" id="UP001151699"/>
    </source>
</evidence>
<name>A0A9Q0S6B8_9DIPT</name>
<evidence type="ECO:0000256" key="5">
    <source>
        <dbReference type="ARBA" id="ARBA00035527"/>
    </source>
</evidence>
<evidence type="ECO:0000256" key="7">
    <source>
        <dbReference type="SAM" id="MobiDB-lite"/>
    </source>
</evidence>
<accession>A0A9Q0S6B8</accession>
<keyword evidence="10" id="KW-1185">Reference proteome</keyword>
<reference evidence="9" key="1">
    <citation type="submission" date="2022-07" db="EMBL/GenBank/DDBJ databases">
        <authorList>
            <person name="Trinca V."/>
            <person name="Uliana J.V.C."/>
            <person name="Torres T.T."/>
            <person name="Ward R.J."/>
            <person name="Monesi N."/>
        </authorList>
    </citation>
    <scope>NUCLEOTIDE SEQUENCE</scope>
    <source>
        <strain evidence="9">HSMRA1968</strain>
        <tissue evidence="9">Whole embryos</tissue>
    </source>
</reference>
<dbReference type="PANTHER" id="PTHR11721:SF3">
    <property type="entry name" value="LARGE RIBOSOMAL SUBUNIT PROTEIN UL15"/>
    <property type="match status" value="1"/>
</dbReference>
<dbReference type="InterPro" id="IPR021131">
    <property type="entry name" value="Ribosomal_uL15/eL18"/>
</dbReference>
<feature type="compositionally biased region" description="Basic residues" evidence="7">
    <location>
        <begin position="1"/>
        <end position="31"/>
    </location>
</feature>
<dbReference type="PANTHER" id="PTHR11721">
    <property type="entry name" value="60S RIBOSOMAL PROTEIN L27A"/>
    <property type="match status" value="1"/>
</dbReference>
<evidence type="ECO:0000256" key="1">
    <source>
        <dbReference type="ARBA" id="ARBA00007320"/>
    </source>
</evidence>
<evidence type="ECO:0000256" key="4">
    <source>
        <dbReference type="ARBA" id="ARBA00035200"/>
    </source>
</evidence>
<feature type="domain" description="Large ribosomal subunit protein uL15/eL18" evidence="8">
    <location>
        <begin position="74"/>
        <end position="145"/>
    </location>
</feature>
<dbReference type="InterPro" id="IPR030878">
    <property type="entry name" value="Ribosomal_uL15"/>
</dbReference>